<proteinExistence type="predicted"/>
<sequence>MSSRRLTLLEATDEEEEHKCQCNPIEGDNYFIYTNEHDESVGDPLSSSLVRQGSYLLLLPGEGFVESSNQQKLVSQIGIVQGKHEASTVVYRVGECMEELMKLWKEYEASQCDRKSENSQNGPTLEIRIPAEHVTATNRQSIRFNTHSLASIQFMVTYVPYRQQVQTGDWFSVSTFVLQEWLYKTVVIAFVGELLDGNVKGLFAEAFVRGGQLWGTDVYTYDSDLVAILMHTGFCRPTASPPPPAIQELRATVRVLPPQDCYISTLRNNVRSRAWGAAIGCSYRVERCCIVKKGGGTIALEPCLTHTSTLEPTLAPVVVERTMTTRAAASNALRQQRFVREVTIQYNLCNEPWIKYSLSIVADKGLKKPLYTSARLKKGEVLYLETHSRRYELCFTGERMVKATSSQMHDMEIERSQIHNLHSAKVERGGAIDGDSVLINVFRWSHCKKPIPQKLMLSIGIPLPLEHLEVLEENLDWEDIQWSQTGVFIAGKEFPLARVHFLAPN</sequence>
<accession>A0AAV6IPL7</accession>
<dbReference type="InterPro" id="IPR036609">
    <property type="entry name" value="LCCL_sf"/>
</dbReference>
<dbReference type="Pfam" id="PF08642">
    <property type="entry name" value="Rxt3"/>
    <property type="match status" value="1"/>
</dbReference>
<dbReference type="InterPro" id="IPR013951">
    <property type="entry name" value="Rxt3"/>
</dbReference>
<dbReference type="SUPFAM" id="SSF69848">
    <property type="entry name" value="LCCL domain"/>
    <property type="match status" value="1"/>
</dbReference>
<protein>
    <submittedName>
        <fullName evidence="1">Uncharacterized protein</fullName>
    </submittedName>
</protein>
<gene>
    <name evidence="1" type="ORF">RHGRI_029384</name>
</gene>
<dbReference type="Gene3D" id="2.170.130.20">
    <property type="entry name" value="LCCL-like domain"/>
    <property type="match status" value="1"/>
</dbReference>
<dbReference type="EMBL" id="JACTNZ010000010">
    <property type="protein sequence ID" value="KAG5528690.1"/>
    <property type="molecule type" value="Genomic_DNA"/>
</dbReference>
<comment type="caution">
    <text evidence="1">The sequence shown here is derived from an EMBL/GenBank/DDBJ whole genome shotgun (WGS) entry which is preliminary data.</text>
</comment>
<organism evidence="1 2">
    <name type="scientific">Rhododendron griersonianum</name>
    <dbReference type="NCBI Taxonomy" id="479676"/>
    <lineage>
        <taxon>Eukaryota</taxon>
        <taxon>Viridiplantae</taxon>
        <taxon>Streptophyta</taxon>
        <taxon>Embryophyta</taxon>
        <taxon>Tracheophyta</taxon>
        <taxon>Spermatophyta</taxon>
        <taxon>Magnoliopsida</taxon>
        <taxon>eudicotyledons</taxon>
        <taxon>Gunneridae</taxon>
        <taxon>Pentapetalae</taxon>
        <taxon>asterids</taxon>
        <taxon>Ericales</taxon>
        <taxon>Ericaceae</taxon>
        <taxon>Ericoideae</taxon>
        <taxon>Rhodoreae</taxon>
        <taxon>Rhododendron</taxon>
    </lineage>
</organism>
<dbReference type="Proteomes" id="UP000823749">
    <property type="component" value="Chromosome 10"/>
</dbReference>
<evidence type="ECO:0000313" key="2">
    <source>
        <dbReference type="Proteomes" id="UP000823749"/>
    </source>
</evidence>
<evidence type="ECO:0000313" key="1">
    <source>
        <dbReference type="EMBL" id="KAG5528690.1"/>
    </source>
</evidence>
<dbReference type="AlphaFoldDB" id="A0AAV6IPL7"/>
<keyword evidence="2" id="KW-1185">Reference proteome</keyword>
<name>A0AAV6IPL7_9ERIC</name>
<reference evidence="1" key="1">
    <citation type="submission" date="2020-08" db="EMBL/GenBank/DDBJ databases">
        <title>Plant Genome Project.</title>
        <authorList>
            <person name="Zhang R.-G."/>
        </authorList>
    </citation>
    <scope>NUCLEOTIDE SEQUENCE</scope>
    <source>
        <strain evidence="1">WSP0</strain>
        <tissue evidence="1">Leaf</tissue>
    </source>
</reference>